<keyword evidence="2 12" id="KW-0245">EGF-like domain</keyword>
<evidence type="ECO:0000256" key="5">
    <source>
        <dbReference type="ARBA" id="ARBA00022737"/>
    </source>
</evidence>
<keyword evidence="3 13" id="KW-0812">Transmembrane</keyword>
<dbReference type="InterPro" id="IPR018097">
    <property type="entry name" value="EGF_Ca-bd_CS"/>
</dbReference>
<evidence type="ECO:0000256" key="4">
    <source>
        <dbReference type="ARBA" id="ARBA00022729"/>
    </source>
</evidence>
<dbReference type="PROSITE" id="PS50026">
    <property type="entry name" value="EGF_3"/>
    <property type="match status" value="1"/>
</dbReference>
<dbReference type="Gene3D" id="2.60.120.200">
    <property type="match status" value="1"/>
</dbReference>
<dbReference type="FunFam" id="2.60.40.60:FF:000020">
    <property type="entry name" value="Dachsous cadherin-related 1b"/>
    <property type="match status" value="2"/>
</dbReference>
<evidence type="ECO:0000256" key="6">
    <source>
        <dbReference type="ARBA" id="ARBA00022837"/>
    </source>
</evidence>
<keyword evidence="5" id="KW-0677">Repeat</keyword>
<evidence type="ECO:0000256" key="8">
    <source>
        <dbReference type="ARBA" id="ARBA00023136"/>
    </source>
</evidence>
<dbReference type="SUPFAM" id="SSF49899">
    <property type="entry name" value="Concanavalin A-like lectins/glucanases"/>
    <property type="match status" value="1"/>
</dbReference>
<evidence type="ECO:0000256" key="3">
    <source>
        <dbReference type="ARBA" id="ARBA00022692"/>
    </source>
</evidence>
<dbReference type="FunFam" id="2.60.40.60:FF:000033">
    <property type="entry name" value="FAT atypical cadherin 1"/>
    <property type="match status" value="1"/>
</dbReference>
<feature type="domain" description="Cadherin" evidence="16">
    <location>
        <begin position="282"/>
        <end position="371"/>
    </location>
</feature>
<dbReference type="GO" id="GO:0005509">
    <property type="term" value="F:calcium ion binding"/>
    <property type="evidence" value="ECO:0007669"/>
    <property type="project" value="UniProtKB-UniRule"/>
</dbReference>
<dbReference type="Pfam" id="PF02210">
    <property type="entry name" value="Laminin_G_2"/>
    <property type="match status" value="1"/>
</dbReference>
<feature type="transmembrane region" description="Helical" evidence="13">
    <location>
        <begin position="3377"/>
        <end position="3401"/>
    </location>
</feature>
<dbReference type="Pfam" id="PF07645">
    <property type="entry name" value="EGF_CA"/>
    <property type="match status" value="1"/>
</dbReference>
<dbReference type="InterPro" id="IPR015919">
    <property type="entry name" value="Cadherin-like_sf"/>
</dbReference>
<dbReference type="InterPro" id="IPR001791">
    <property type="entry name" value="Laminin_G"/>
</dbReference>
<comment type="subcellular location">
    <subcellularLocation>
        <location evidence="1">Membrane</location>
        <topology evidence="1">Single-pass membrane protein</topology>
    </subcellularLocation>
</comment>
<dbReference type="Gene3D" id="2.10.25.10">
    <property type="entry name" value="Laminin"/>
    <property type="match status" value="1"/>
</dbReference>
<dbReference type="SMART" id="SM00179">
    <property type="entry name" value="EGF_CA"/>
    <property type="match status" value="1"/>
</dbReference>
<feature type="domain" description="Cadherin" evidence="16">
    <location>
        <begin position="1128"/>
        <end position="1231"/>
    </location>
</feature>
<feature type="domain" description="Cadherin" evidence="16">
    <location>
        <begin position="972"/>
        <end position="1033"/>
    </location>
</feature>
<feature type="domain" description="Cadherin" evidence="16">
    <location>
        <begin position="1543"/>
        <end position="1646"/>
    </location>
</feature>
<keyword evidence="9" id="KW-1015">Disulfide bond</keyword>
<sequence length="3486" mass="386494">MFDLHLSLSLSHSPLHPITLITANDADRGNRCDISYLLLDPLPFYSIHPQKGEVSIQQIPVEERTDLLRISAIDGGGRASERNLSLSIHWRKGKGLEFNEDDDSIEIEEKNMRVGEVIRKYQTNEEWSLLSMEAPFLSLSSKGEISLSSLPPPSVLRLSYRILAKSGDSMATMCGSIKINRLPSPPKFRHPEKTITIDSSSAIGGPLTRLSISSPCLFSWNQSMISLSPNGILSLTSSPPKGINQWTISLKCEDEWGRSDTMQLNLIFESFEMSSLPSHWIFFISESSPPSTLIGRLGGNQSHFVFHSNENEEDIRLFPDGRIYVGRRLDREKRREYSLIVEIRSDLARFYRSSGVVKIVITDENDNIPTCEEGRVIEIPEDARLGSIVAILHSIDDDEGRNGVVRFALSNHMDSFHLNGQTGELILLRPLDAETDSSLSLQYSVFDFGESPLSSDCSISIQVADINESENGPTFDRPIYAATIDGKEGEEVLSVHASDRDREWNKVRYSLKSHYSLFKINETSGRITVLNRLPPNAVYSFTVRAEDNGEEIRLSSEVTVKLSVRDYGKAKPMFLPSNETTINISGRTRVGDIVGHLSVSLPSSHSVSFSSLSGPIDIDWLGQLILVQPLRDRRLPLPSLIQASSNQGKTTTRITVVPQSDQLIDQIPKELMVKENAPPGEYVGTLPPSSSILFQYPSISTFKLSSSGHLLTTRIIDREETPSYSLHISHSVPPRSSLITVSIIDENDSSPVCDGVKAFVVRELPAIFPLSCWDRDYGDNGTVRYRQLEEMEGIRVRPEGTLVVTVMEGWMERVRVEAFDRPSSSDSMRKRTEMEIVLIREKEEKKEFRLPSDGILLTIPINATVGKTIGRVETMGGRGEKYFITRSSFSSSSGSIIGVDEKTGHLSLLRVPLSTGNVTVTAVNGENITQMEVSLSLESDTRLLPSLVFPLWKRAQKGAVVGRLHGDTGTIFSLEDHSSFTVSPQGEISLTGDIRVETLPYYRLEITVVDREGRAEQIVYVLSVDEHDDTNQFGQEGMLFVRENAHYGSVIGWMGDWTKEDGPYSIDGDEDTVGFRVDLSGLITLAREVDYEKSRLHSFSVNLPSGRSFPFVVLVEDENEHSPKWKDNIDSFVFSIKEDSPMGSRVGRIEWTDQDDANLFSISVIKGDPSGHFSIDNHGLITVSGHLDRETIPSYRLHVELRDHASPYKFHSLRALISIALMDENDNSPRFVSPSTFFVSESAKRNIVIGSVRAIDGDEGANGRVRYRINSESLPRAFFIIDPVLGYLIVNRELDYESESSFHCTVIAEDEGRPSKWSEQEITIQLIDQNDNEPIDIVIEERITVSEDAPRGTVVGRAEVKDGDGGEESSSILWVSSPSSLFSFTPNGHLIVNGPLDYETDQSINITVSAKNIVGGDTITKNITMELEDVNDEIPRFITGSSLLIRVSEALIGPFPVIIGSSIADDLDSSSRLVYSLLEGNTSLFSISSSTGDLSLLSPLDRETQSIHHLQVQATDDGIPRLSTQCQITVEVEDANDLSPIFDLPLYEIHVKEGTKVGEKIIQMRAFDGDEGENGVVRYSMLDEMVPFVIDTVSGWISIRREIDREEKAEYLLSVVATDSGRYIQRSSNATVRVVIDDINDSNPIILNPHLDVYLNEQLEIDDIVWPIISSDSDPSSSISFSLDSSSPFLIDGTTGVIRLAAPLTQPHYSLVVTVRDNGGLNTTASFSFYLEASRKFPRFVDEGMGEKTVITEGEEGELIRVQAIPPQGESIVYSILTPCLDNFSIDSRLGIVRYGRLERDRLECLTLFIVATTTSIPPLSSLFPLSLVIEDANNHFPIFEKMLYTASIMENWPEGTLLEVKAIDEDEGVNGEVYYEIEEDGEHSKMFEIDEESGELKSLGMLDRETIPVHSLTIIAKDRGVPQLIGKTTVKIVVDDENDNAPRFTRLYGVSVREDTTVPHELITVEALDVDSSSELEYSLDDDEEGRLYIDDKTGIVTLLKELDREERASLRVGVSVSDGRWRVATTLRVNILDVNDNFPRFDREEEAIWIGEETMPGIISTMRAKDEDEEENGMIDFSLLPIQRFIRISPQGEVIMEERPKRCIRLLVTATDRGIPSLSSSIPLLLLSPSCSFHPLHSLHSIPLISSLPIGSTIAKLSPPKGEHGKMKFSLLGNSSILHLDSDGNLWKRGEAEKRQEITVVVETERGVLYSSNMSIYPWTEPLPDVIQKSYSMILSDVSLGSTLHRLHSSPLPLLPLSLSSLPHWLSLSSPGRLTLIAPPPLHLFPLEIPLSLYFVGCPQCNTTTILHLSTHIHSLPLVDRVKYTLYSHPLDGNAGCLSSSSSSFSPLRFSLPSSPLPSLTIDEKTGCLSWWSTTQSISVAVLVSSSNSLQLVHVEMRRITTVGEISLRESKIVVERSEKRPVGLIVGKLDAVGNSIIFVGENGDGLVVDRRNGEIVVREKMRKRDERERDMIVYARSGRVVQRAFIHSEWKERESSILSALSPIRVIYPLHANLPIDILSLNYSLPSDVEMRVEGDEAKSLCPDGSILRLCHPLSSSNSSSLSLLLYSLSTSLPLSRSSLIVSSSPPSSSLLSSSSLSPIIGWIRENSSPSTILHLHSPIPNPTFRITDEAMAKLFSIDSSGVVSSLVPLDRESRSLYLIPLSISSPSSFSSPSSERHLPSQFHLRIHIDDEIDSKGPILPLTVSIIEPVDGSIGSIFPSRGDLIPYSECEEVVDDHYEVSSSCALWPRSTDLPIKHTLNMGREKRSIRITKEEAPISHLAQSITLRFFASSDTVAELLSGLKKQYADMGIHPLGVNRLEEEEKDDWRMIILIKDRNGNVMAFNESEAVIKSYLKKAKAMDYSLHSISPTHWCPSYCQSSCLISSSFLPQSFSLRSPSSLWSIPHILIHLSCPSPSSSSLSSSSCSPSTCNGQCDGHRCVCPIGWTGDNCTQDVDECQAPSNPCPSHGLCINTRGAFQCVCADGSCGEDATQRVDKTGEKRVYGINEMSSLQAATRTVNYTLEFEIRTTSQLLPVLPPLLFIVNGRLRLISSNFSFPISSGAWHRLSLSPHSLSISSCSSYGVCPDCSSPSCAASFLHPLPSLLTFASPNSSTPFSSCLRGVLLSSTPLLPSSHSLLSSCSVPPSLCLSRDLCREGVCISDGFKGHKCVCEVGVDAADCRDVDTPVFLDGGSIVFHLRENGRRKLEKERENYEEISIDFKMNGEESGSLISFNHKGESIAMEIRSGHLVLSLLNGLNKKNELRFNSRVDDGEWHRMHVRLTKERKIMRLRVDSEGKEIRSLHSFPPLLSPSLERISLGPFPSLCMRRFIVNKQLQPLYTNATLLPSQLLESSWKGSMTSVCPSSPSSSSFLSTILSWPVLLIIALLLFFIGVALLFIIKWARFKKEKESTWSRRSTREISGREGREGRLNMGMERSETPAYEIPSMKGVDGNAGKSSSLYYHSFTSPDLYASRERDGTAGRIF</sequence>
<evidence type="ECO:0000256" key="9">
    <source>
        <dbReference type="ARBA" id="ARBA00023157"/>
    </source>
</evidence>
<feature type="domain" description="Cadherin" evidence="16">
    <location>
        <begin position="1337"/>
        <end position="1437"/>
    </location>
</feature>
<evidence type="ECO:0000313" key="18">
    <source>
        <dbReference type="Proteomes" id="UP001432027"/>
    </source>
</evidence>
<keyword evidence="4" id="KW-0732">Signal</keyword>
<keyword evidence="6 11" id="KW-0106">Calcium</keyword>
<feature type="domain" description="Cadherin" evidence="16">
    <location>
        <begin position="489"/>
        <end position="574"/>
    </location>
</feature>
<dbReference type="PROSITE" id="PS01187">
    <property type="entry name" value="EGF_CA"/>
    <property type="match status" value="1"/>
</dbReference>
<dbReference type="InterPro" id="IPR002126">
    <property type="entry name" value="Cadherin-like_dom"/>
</dbReference>
<feature type="domain" description="EGF-like" evidence="15">
    <location>
        <begin position="2956"/>
        <end position="2994"/>
    </location>
</feature>
<dbReference type="CDD" id="cd00054">
    <property type="entry name" value="EGF_CA"/>
    <property type="match status" value="1"/>
</dbReference>
<feature type="domain" description="Cadherin" evidence="16">
    <location>
        <begin position="1841"/>
        <end position="1945"/>
    </location>
</feature>
<dbReference type="InterPro" id="IPR020894">
    <property type="entry name" value="Cadherin_CS"/>
</dbReference>
<keyword evidence="10" id="KW-0325">Glycoprotein</keyword>
<comment type="caution">
    <text evidence="17">The sequence shown here is derived from an EMBL/GenBank/DDBJ whole genome shotgun (WGS) entry which is preliminary data.</text>
</comment>
<evidence type="ECO:0000313" key="17">
    <source>
        <dbReference type="EMBL" id="GMS89377.1"/>
    </source>
</evidence>
<feature type="domain" description="Cadherin" evidence="16">
    <location>
        <begin position="665"/>
        <end position="753"/>
    </location>
</feature>
<evidence type="ECO:0000256" key="7">
    <source>
        <dbReference type="ARBA" id="ARBA00022989"/>
    </source>
</evidence>
<dbReference type="PROSITE" id="PS00232">
    <property type="entry name" value="CADHERIN_1"/>
    <property type="match status" value="4"/>
</dbReference>
<keyword evidence="18" id="KW-1185">Reference proteome</keyword>
<dbReference type="PROSITE" id="PS00010">
    <property type="entry name" value="ASX_HYDROXYL"/>
    <property type="match status" value="1"/>
</dbReference>
<feature type="domain" description="Cadherin" evidence="16">
    <location>
        <begin position="1945"/>
        <end position="2043"/>
    </location>
</feature>
<dbReference type="InterPro" id="IPR000742">
    <property type="entry name" value="EGF"/>
</dbReference>
<accession>A0AAV5T320</accession>
<dbReference type="Proteomes" id="UP001432027">
    <property type="component" value="Unassembled WGS sequence"/>
</dbReference>
<evidence type="ECO:0000259" key="14">
    <source>
        <dbReference type="PROSITE" id="PS50025"/>
    </source>
</evidence>
<dbReference type="CDD" id="cd00110">
    <property type="entry name" value="LamG"/>
    <property type="match status" value="1"/>
</dbReference>
<evidence type="ECO:0000256" key="11">
    <source>
        <dbReference type="PROSITE-ProRule" id="PRU00043"/>
    </source>
</evidence>
<evidence type="ECO:0000256" key="2">
    <source>
        <dbReference type="ARBA" id="ARBA00022536"/>
    </source>
</evidence>
<dbReference type="InterPro" id="IPR001881">
    <property type="entry name" value="EGF-like_Ca-bd_dom"/>
</dbReference>
<dbReference type="InterPro" id="IPR013320">
    <property type="entry name" value="ConA-like_dom_sf"/>
</dbReference>
<dbReference type="EMBL" id="BTSX01000003">
    <property type="protein sequence ID" value="GMS89377.1"/>
    <property type="molecule type" value="Genomic_DNA"/>
</dbReference>
<organism evidence="17 18">
    <name type="scientific">Pristionchus entomophagus</name>
    <dbReference type="NCBI Taxonomy" id="358040"/>
    <lineage>
        <taxon>Eukaryota</taxon>
        <taxon>Metazoa</taxon>
        <taxon>Ecdysozoa</taxon>
        <taxon>Nematoda</taxon>
        <taxon>Chromadorea</taxon>
        <taxon>Rhabditida</taxon>
        <taxon>Rhabditina</taxon>
        <taxon>Diplogasteromorpha</taxon>
        <taxon>Diplogasteroidea</taxon>
        <taxon>Neodiplogasteridae</taxon>
        <taxon>Pristionchus</taxon>
    </lineage>
</organism>
<protein>
    <submittedName>
        <fullName evidence="17">Uncharacterized protein</fullName>
    </submittedName>
</protein>
<dbReference type="PRINTS" id="PR00205">
    <property type="entry name" value="CADHERIN"/>
</dbReference>
<dbReference type="Gene3D" id="2.60.40.60">
    <property type="entry name" value="Cadherins"/>
    <property type="match status" value="13"/>
</dbReference>
<dbReference type="PANTHER" id="PTHR24028">
    <property type="entry name" value="CADHERIN-87A"/>
    <property type="match status" value="1"/>
</dbReference>
<evidence type="ECO:0000256" key="12">
    <source>
        <dbReference type="PROSITE-ProRule" id="PRU00076"/>
    </source>
</evidence>
<dbReference type="GO" id="GO:0005886">
    <property type="term" value="C:plasma membrane"/>
    <property type="evidence" value="ECO:0007669"/>
    <property type="project" value="InterPro"/>
</dbReference>
<evidence type="ECO:0000256" key="1">
    <source>
        <dbReference type="ARBA" id="ARBA00004167"/>
    </source>
</evidence>
<proteinExistence type="predicted"/>
<dbReference type="SUPFAM" id="SSF57196">
    <property type="entry name" value="EGF/Laminin"/>
    <property type="match status" value="1"/>
</dbReference>
<gene>
    <name evidence="17" type="ORF">PENTCL1PPCAC_11552</name>
</gene>
<comment type="caution">
    <text evidence="12">Lacks conserved residue(s) required for the propagation of feature annotation.</text>
</comment>
<feature type="domain" description="Cadherin" evidence="16">
    <location>
        <begin position="2627"/>
        <end position="2703"/>
    </location>
</feature>
<dbReference type="GO" id="GO:0007411">
    <property type="term" value="P:axon guidance"/>
    <property type="evidence" value="ECO:0007669"/>
    <property type="project" value="UniProtKB-ARBA"/>
</dbReference>
<keyword evidence="7 13" id="KW-1133">Transmembrane helix</keyword>
<feature type="domain" description="Cadherin" evidence="16">
    <location>
        <begin position="1231"/>
        <end position="1336"/>
    </location>
</feature>
<name>A0AAV5T320_9BILA</name>
<feature type="domain" description="Cadherin" evidence="16">
    <location>
        <begin position="1647"/>
        <end position="1740"/>
    </location>
</feature>
<dbReference type="PROSITE" id="PS50268">
    <property type="entry name" value="CADHERIN_2"/>
    <property type="match status" value="15"/>
</dbReference>
<evidence type="ECO:0000259" key="15">
    <source>
        <dbReference type="PROSITE" id="PS50026"/>
    </source>
</evidence>
<feature type="domain" description="Cadherin" evidence="16">
    <location>
        <begin position="371"/>
        <end position="475"/>
    </location>
</feature>
<dbReference type="SMART" id="SM00112">
    <property type="entry name" value="CA"/>
    <property type="match status" value="17"/>
</dbReference>
<dbReference type="Pfam" id="PF00028">
    <property type="entry name" value="Cadherin"/>
    <property type="match status" value="8"/>
</dbReference>
<dbReference type="SUPFAM" id="SSF49313">
    <property type="entry name" value="Cadherin-like"/>
    <property type="match status" value="15"/>
</dbReference>
<reference evidence="17" key="1">
    <citation type="submission" date="2023-10" db="EMBL/GenBank/DDBJ databases">
        <title>Genome assembly of Pristionchus species.</title>
        <authorList>
            <person name="Yoshida K."/>
            <person name="Sommer R.J."/>
        </authorList>
    </citation>
    <scope>NUCLEOTIDE SEQUENCE</scope>
    <source>
        <strain evidence="17">RS0144</strain>
    </source>
</reference>
<dbReference type="PROSITE" id="PS50025">
    <property type="entry name" value="LAM_G_DOMAIN"/>
    <property type="match status" value="1"/>
</dbReference>
<dbReference type="CDD" id="cd11304">
    <property type="entry name" value="Cadherin_repeat"/>
    <property type="match status" value="14"/>
</dbReference>
<feature type="domain" description="Cadherin" evidence="16">
    <location>
        <begin position="1733"/>
        <end position="1840"/>
    </location>
</feature>
<dbReference type="SMART" id="SM00181">
    <property type="entry name" value="EGF"/>
    <property type="match status" value="3"/>
</dbReference>
<evidence type="ECO:0000256" key="13">
    <source>
        <dbReference type="SAM" id="Phobius"/>
    </source>
</evidence>
<keyword evidence="8 13" id="KW-0472">Membrane</keyword>
<dbReference type="GO" id="GO:0007156">
    <property type="term" value="P:homophilic cell adhesion via plasma membrane adhesion molecules"/>
    <property type="evidence" value="ECO:0007669"/>
    <property type="project" value="InterPro"/>
</dbReference>
<dbReference type="InterPro" id="IPR000152">
    <property type="entry name" value="EGF-type_Asp/Asn_hydroxyl_site"/>
</dbReference>
<dbReference type="PANTHER" id="PTHR24028:SF328">
    <property type="entry name" value="CADHERIN-3"/>
    <property type="match status" value="1"/>
</dbReference>
<dbReference type="SMART" id="SM00282">
    <property type="entry name" value="LamG"/>
    <property type="match status" value="1"/>
</dbReference>
<dbReference type="InterPro" id="IPR050174">
    <property type="entry name" value="Protocadherin/Cadherin-CA"/>
</dbReference>
<evidence type="ECO:0000259" key="16">
    <source>
        <dbReference type="PROSITE" id="PS50268"/>
    </source>
</evidence>
<dbReference type="InterPro" id="IPR049883">
    <property type="entry name" value="NOTCH1_EGF-like"/>
</dbReference>
<feature type="domain" description="Laminin G" evidence="14">
    <location>
        <begin position="3195"/>
        <end position="3364"/>
    </location>
</feature>
<feature type="domain" description="Cadherin" evidence="16">
    <location>
        <begin position="1439"/>
        <end position="1542"/>
    </location>
</feature>
<evidence type="ECO:0000256" key="10">
    <source>
        <dbReference type="ARBA" id="ARBA00023180"/>
    </source>
</evidence>